<name>A0ABW2JDL3_9ACTN</name>
<dbReference type="Pfam" id="PF05834">
    <property type="entry name" value="Lycopene_cycl"/>
    <property type="match status" value="1"/>
</dbReference>
<dbReference type="Proteomes" id="UP001596523">
    <property type="component" value="Unassembled WGS sequence"/>
</dbReference>
<dbReference type="RefSeq" id="WP_381827939.1">
    <property type="nucleotide sequence ID" value="NZ_JBHTCF010000002.1"/>
</dbReference>
<dbReference type="Gene3D" id="3.50.50.60">
    <property type="entry name" value="FAD/NAD(P)-binding domain"/>
    <property type="match status" value="1"/>
</dbReference>
<evidence type="ECO:0000313" key="2">
    <source>
        <dbReference type="Proteomes" id="UP001596523"/>
    </source>
</evidence>
<dbReference type="SUPFAM" id="SSF51905">
    <property type="entry name" value="FAD/NAD(P)-binding domain"/>
    <property type="match status" value="1"/>
</dbReference>
<reference evidence="2" key="1">
    <citation type="journal article" date="2019" name="Int. J. Syst. Evol. Microbiol.">
        <title>The Global Catalogue of Microorganisms (GCM) 10K type strain sequencing project: providing services to taxonomists for standard genome sequencing and annotation.</title>
        <authorList>
            <consortium name="The Broad Institute Genomics Platform"/>
            <consortium name="The Broad Institute Genome Sequencing Center for Infectious Disease"/>
            <person name="Wu L."/>
            <person name="Ma J."/>
        </authorList>
    </citation>
    <scope>NUCLEOTIDE SEQUENCE [LARGE SCALE GENOMIC DNA]</scope>
    <source>
        <strain evidence="2">SYNS20</strain>
    </source>
</reference>
<dbReference type="InterPro" id="IPR036188">
    <property type="entry name" value="FAD/NAD-bd_sf"/>
</dbReference>
<accession>A0ABW2JDL3</accession>
<dbReference type="EMBL" id="JBHTCF010000002">
    <property type="protein sequence ID" value="MFC7304091.1"/>
    <property type="molecule type" value="Genomic_DNA"/>
</dbReference>
<sequence>MRDVIVIGAGGGGPVVAEELAAQGLDVLLLEAGPRHAAPRSEWTHFEHDADHPLTGFLRFGPAERRHGAWVRELPQHSFALPCSGVGGTTQHYFANSPRAFPGVRSRLIRGPGMPVAERG</sequence>
<evidence type="ECO:0000313" key="1">
    <source>
        <dbReference type="EMBL" id="MFC7304091.1"/>
    </source>
</evidence>
<organism evidence="1 2">
    <name type="scientific">Streptomyces monticola</name>
    <dbReference type="NCBI Taxonomy" id="2666263"/>
    <lineage>
        <taxon>Bacteria</taxon>
        <taxon>Bacillati</taxon>
        <taxon>Actinomycetota</taxon>
        <taxon>Actinomycetes</taxon>
        <taxon>Kitasatosporales</taxon>
        <taxon>Streptomycetaceae</taxon>
        <taxon>Streptomyces</taxon>
    </lineage>
</organism>
<protein>
    <submittedName>
        <fullName evidence="1">Lycopene cyclase family protein</fullName>
    </submittedName>
</protein>
<keyword evidence="2" id="KW-1185">Reference proteome</keyword>
<comment type="caution">
    <text evidence="1">The sequence shown here is derived from an EMBL/GenBank/DDBJ whole genome shotgun (WGS) entry which is preliminary data.</text>
</comment>
<gene>
    <name evidence="1" type="ORF">ACFQVC_07665</name>
</gene>
<proteinExistence type="predicted"/>